<dbReference type="InterPro" id="IPR012394">
    <property type="entry name" value="Aldehyde_DH_NAD(P)"/>
</dbReference>
<dbReference type="SMR" id="A0A1S4D035"/>
<proteinExistence type="inferred from homology"/>
<evidence type="ECO:0000256" key="1">
    <source>
        <dbReference type="ARBA" id="ARBA00009986"/>
    </source>
</evidence>
<dbReference type="KEGG" id="nta:107824393"/>
<dbReference type="STRING" id="4097.A0A1S4D035"/>
<dbReference type="InterPro" id="IPR016162">
    <property type="entry name" value="Ald_DH_N"/>
</dbReference>
<feature type="domain" description="Aldehyde dehydrogenase" evidence="3">
    <location>
        <begin position="5"/>
        <end position="122"/>
    </location>
</feature>
<sequence length="122" mass="13985">MAMVDAEAIVKELRETYASGKTKNYEWRVSQLKALLKIAEHHEKEIVDALNSDLSKPELECFVHEISMMKTSCKHALKQLKRWMKPEKVKTSLTTFPSSAEIVPEPFGVVLVISAWNYPFCM</sequence>
<reference evidence="4" key="1">
    <citation type="submission" date="2025-08" db="UniProtKB">
        <authorList>
            <consortium name="RefSeq"/>
        </authorList>
    </citation>
    <scope>IDENTIFICATION</scope>
</reference>
<dbReference type="OrthoDB" id="440325at2759"/>
<dbReference type="PANTHER" id="PTHR43570">
    <property type="entry name" value="ALDEHYDE DEHYDROGENASE"/>
    <property type="match status" value="1"/>
</dbReference>
<dbReference type="Pfam" id="PF00171">
    <property type="entry name" value="Aldedh"/>
    <property type="match status" value="1"/>
</dbReference>
<dbReference type="GO" id="GO:0006081">
    <property type="term" value="P:aldehyde metabolic process"/>
    <property type="evidence" value="ECO:0007669"/>
    <property type="project" value="InterPro"/>
</dbReference>
<protein>
    <submittedName>
        <fullName evidence="4">Aldehyde dehydrogenase-like</fullName>
    </submittedName>
</protein>
<dbReference type="InterPro" id="IPR015590">
    <property type="entry name" value="Aldehyde_DH_dom"/>
</dbReference>
<keyword evidence="2" id="KW-0560">Oxidoreductase</keyword>
<dbReference type="Gene3D" id="3.40.605.10">
    <property type="entry name" value="Aldehyde Dehydrogenase, Chain A, domain 1"/>
    <property type="match status" value="1"/>
</dbReference>
<gene>
    <name evidence="4" type="primary">LOC107824393</name>
</gene>
<dbReference type="GO" id="GO:0016491">
    <property type="term" value="F:oxidoreductase activity"/>
    <property type="evidence" value="ECO:0007669"/>
    <property type="project" value="UniProtKB-KW"/>
</dbReference>
<evidence type="ECO:0000259" key="3">
    <source>
        <dbReference type="Pfam" id="PF00171"/>
    </source>
</evidence>
<dbReference type="AlphaFoldDB" id="A0A1S4D035"/>
<dbReference type="OMA" id="PSELCEA"/>
<name>A0A1S4D035_TOBAC</name>
<dbReference type="RefSeq" id="XP_016506624.1">
    <property type="nucleotide sequence ID" value="XM_016651138.1"/>
</dbReference>
<organism evidence="4">
    <name type="scientific">Nicotiana tabacum</name>
    <name type="common">Common tobacco</name>
    <dbReference type="NCBI Taxonomy" id="4097"/>
    <lineage>
        <taxon>Eukaryota</taxon>
        <taxon>Viridiplantae</taxon>
        <taxon>Streptophyta</taxon>
        <taxon>Embryophyta</taxon>
        <taxon>Tracheophyta</taxon>
        <taxon>Spermatophyta</taxon>
        <taxon>Magnoliopsida</taxon>
        <taxon>eudicotyledons</taxon>
        <taxon>Gunneridae</taxon>
        <taxon>Pentapetalae</taxon>
        <taxon>asterids</taxon>
        <taxon>lamiids</taxon>
        <taxon>Solanales</taxon>
        <taxon>Solanaceae</taxon>
        <taxon>Nicotianoideae</taxon>
        <taxon>Nicotianeae</taxon>
        <taxon>Nicotiana</taxon>
    </lineage>
</organism>
<evidence type="ECO:0000256" key="2">
    <source>
        <dbReference type="ARBA" id="ARBA00023002"/>
    </source>
</evidence>
<evidence type="ECO:0000313" key="4">
    <source>
        <dbReference type="RefSeq" id="XP_016506624.1"/>
    </source>
</evidence>
<dbReference type="PaxDb" id="4097-A0A1S4D035"/>
<dbReference type="SUPFAM" id="SSF53720">
    <property type="entry name" value="ALDH-like"/>
    <property type="match status" value="1"/>
</dbReference>
<dbReference type="PANTHER" id="PTHR43570:SF16">
    <property type="entry name" value="ALDEHYDE DEHYDROGENASE TYPE III, ISOFORM Q"/>
    <property type="match status" value="1"/>
</dbReference>
<accession>A0A1S4D035</accession>
<comment type="similarity">
    <text evidence="1">Belongs to the aldehyde dehydrogenase family.</text>
</comment>
<dbReference type="InterPro" id="IPR016161">
    <property type="entry name" value="Ald_DH/histidinol_DH"/>
</dbReference>